<sequence>MQAVLDQFNSVVNSLKQHTENRTRIQKWLIAGGGLLVLVYLGKLLIRGRERRVSPLPKGGKPYQSVKSKDNKEENEYDVVVAGGGVSGSTCAFFLAKKGLQVLVLEKNSECNTNTVDDVLTMSAQKIISEMGVLKACQGNAINAVSINGHKAKASFKSVHDTTGSVYKNSMGVKASQVRSAVVESAKKQSNVTYLNNQNVLKTRWSPSDKLWTVDCEQSSYRARAIVLADGGQSELATKLRLVKTPTDGTRSHLLIKANQLSKAPSSDQVIAYHRAVSPGYCSIIKYSDGDVGLSTVVVPGNPRVSATNSEELHSMCKSTIGTELLGILPNDLEAPTVVPLRTGGVERTFKDHLLVVGGAAGLMDPLTGSSITYSLQSAKIAAEVIHEGFTCGDLTDRVTRRYQEKWRLQFNQAFQSSLRIRGLLAKYPTLVEAIITLAAKKGDSFSSELLRVFLGAKDRSWFLRPDVTFFFLIELARLSLF</sequence>
<name>A0AAW2Z985_9EUKA</name>
<dbReference type="Gene3D" id="3.50.50.60">
    <property type="entry name" value="FAD/NAD(P)-binding domain"/>
    <property type="match status" value="1"/>
</dbReference>
<accession>A0AAW2Z985</accession>
<evidence type="ECO:0000259" key="2">
    <source>
        <dbReference type="Pfam" id="PF01494"/>
    </source>
</evidence>
<reference evidence="3 4" key="1">
    <citation type="submission" date="2024-03" db="EMBL/GenBank/DDBJ databases">
        <title>The Acrasis kona genome and developmental transcriptomes reveal deep origins of eukaryotic multicellular pathways.</title>
        <authorList>
            <person name="Sheikh S."/>
            <person name="Fu C.-J."/>
            <person name="Brown M.W."/>
            <person name="Baldauf S.L."/>
        </authorList>
    </citation>
    <scope>NUCLEOTIDE SEQUENCE [LARGE SCALE GENOMIC DNA]</scope>
    <source>
        <strain evidence="3 4">ATCC MYA-3509</strain>
    </source>
</reference>
<dbReference type="GO" id="GO:0071949">
    <property type="term" value="F:FAD binding"/>
    <property type="evidence" value="ECO:0007669"/>
    <property type="project" value="InterPro"/>
</dbReference>
<organism evidence="3 4">
    <name type="scientific">Acrasis kona</name>
    <dbReference type="NCBI Taxonomy" id="1008807"/>
    <lineage>
        <taxon>Eukaryota</taxon>
        <taxon>Discoba</taxon>
        <taxon>Heterolobosea</taxon>
        <taxon>Tetramitia</taxon>
        <taxon>Eutetramitia</taxon>
        <taxon>Acrasidae</taxon>
        <taxon>Acrasis</taxon>
    </lineage>
</organism>
<feature type="transmembrane region" description="Helical" evidence="1">
    <location>
        <begin position="28"/>
        <end position="46"/>
    </location>
</feature>
<keyword evidence="1" id="KW-1133">Transmembrane helix</keyword>
<gene>
    <name evidence="3" type="ORF">AKO1_003106</name>
</gene>
<evidence type="ECO:0000256" key="1">
    <source>
        <dbReference type="SAM" id="Phobius"/>
    </source>
</evidence>
<dbReference type="InterPro" id="IPR002938">
    <property type="entry name" value="FAD-bd"/>
</dbReference>
<dbReference type="AlphaFoldDB" id="A0AAW2Z985"/>
<dbReference type="InterPro" id="IPR036188">
    <property type="entry name" value="FAD/NAD-bd_sf"/>
</dbReference>
<dbReference type="Proteomes" id="UP001431209">
    <property type="component" value="Unassembled WGS sequence"/>
</dbReference>
<dbReference type="SUPFAM" id="SSF51905">
    <property type="entry name" value="FAD/NAD(P)-binding domain"/>
    <property type="match status" value="1"/>
</dbReference>
<dbReference type="Pfam" id="PF01494">
    <property type="entry name" value="FAD_binding_3"/>
    <property type="match status" value="1"/>
</dbReference>
<dbReference type="PANTHER" id="PTHR42685:SF22">
    <property type="entry name" value="CONDITIONED MEDIUM FACTOR RECEPTOR 1"/>
    <property type="match status" value="1"/>
</dbReference>
<keyword evidence="1" id="KW-0472">Membrane</keyword>
<keyword evidence="1" id="KW-0812">Transmembrane</keyword>
<proteinExistence type="predicted"/>
<comment type="caution">
    <text evidence="3">The sequence shown here is derived from an EMBL/GenBank/DDBJ whole genome shotgun (WGS) entry which is preliminary data.</text>
</comment>
<keyword evidence="4" id="KW-1185">Reference proteome</keyword>
<protein>
    <submittedName>
        <fullName evidence="3">CmfB</fullName>
    </submittedName>
</protein>
<dbReference type="PANTHER" id="PTHR42685">
    <property type="entry name" value="GERANYLGERANYL DIPHOSPHATE REDUCTASE"/>
    <property type="match status" value="1"/>
</dbReference>
<evidence type="ECO:0000313" key="4">
    <source>
        <dbReference type="Proteomes" id="UP001431209"/>
    </source>
</evidence>
<feature type="domain" description="FAD-binding" evidence="2">
    <location>
        <begin position="76"/>
        <end position="379"/>
    </location>
</feature>
<dbReference type="EMBL" id="JAOPGA020001145">
    <property type="protein sequence ID" value="KAL0485528.1"/>
    <property type="molecule type" value="Genomic_DNA"/>
</dbReference>
<dbReference type="PRINTS" id="PR00420">
    <property type="entry name" value="RNGMNOXGNASE"/>
</dbReference>
<evidence type="ECO:0000313" key="3">
    <source>
        <dbReference type="EMBL" id="KAL0485528.1"/>
    </source>
</evidence>
<dbReference type="InterPro" id="IPR050407">
    <property type="entry name" value="Geranylgeranyl_reductase"/>
</dbReference>